<evidence type="ECO:0000259" key="2">
    <source>
        <dbReference type="Pfam" id="PF01266"/>
    </source>
</evidence>
<name>A0A7S8C385_9HYPH</name>
<accession>A0A7S8C385</accession>
<reference evidence="3 4" key="1">
    <citation type="submission" date="2020-06" db="EMBL/GenBank/DDBJ databases">
        <title>Genome sequence of 2 isolates from Red Sea Mangroves.</title>
        <authorList>
            <person name="Sefrji F."/>
            <person name="Michoud G."/>
            <person name="Merlino G."/>
            <person name="Daffonchio D."/>
        </authorList>
    </citation>
    <scope>NUCLEOTIDE SEQUENCE [LARGE SCALE GENOMIC DNA]</scope>
    <source>
        <strain evidence="3 4">R1DC25</strain>
    </source>
</reference>
<dbReference type="GO" id="GO:0005737">
    <property type="term" value="C:cytoplasm"/>
    <property type="evidence" value="ECO:0007669"/>
    <property type="project" value="TreeGrafter"/>
</dbReference>
<feature type="domain" description="FAD dependent oxidoreductase" evidence="2">
    <location>
        <begin position="34"/>
        <end position="383"/>
    </location>
</feature>
<organism evidence="3 4">
    <name type="scientific">Kaustia mangrovi</name>
    <dbReference type="NCBI Taxonomy" id="2593653"/>
    <lineage>
        <taxon>Bacteria</taxon>
        <taxon>Pseudomonadati</taxon>
        <taxon>Pseudomonadota</taxon>
        <taxon>Alphaproteobacteria</taxon>
        <taxon>Hyphomicrobiales</taxon>
        <taxon>Parvibaculaceae</taxon>
        <taxon>Kaustia</taxon>
    </lineage>
</organism>
<sequence>MSAVNGDSEAPSYYLASANRYVEHPVLRGEVRTDVCVVGAGFTGLSAALELAERGYRVVVVEAETVGWGASGRNGGQICTGFSSGMEPIEAQLGPDDARKCFEIAEEGKAIIAERIARHAIACDLKWGYLHVAAKPGAMADLSGMQASLQRYGCETELLDRESLRERLGTDRYHGALHEAGAGHFHPLNYCLGMADAAIAAGVEIYEHSRATRIESGPDPVVHTGEGLVRARFVVVAGNAYLGRTVKPLHTRIMPVGSFLVATEPLGEERARTLIRDDEAVADTNYVLDYFRLSGDRRMIFGGGCTYSGVIPDDIAARMGRRMTRIFPGLADARIDYAWGGFIGITVNRIPDLGTVGGTVFYAQGFSGQGVTLGNICGRLMAEAVAGQAERFDLMARFRHQPFPGGPVRTPLLVLAMAWYRLRDMLG</sequence>
<dbReference type="InterPro" id="IPR006076">
    <property type="entry name" value="FAD-dep_OxRdtase"/>
</dbReference>
<proteinExistence type="predicted"/>
<dbReference type="PANTHER" id="PTHR13847:SF281">
    <property type="entry name" value="FAD DEPENDENT OXIDOREDUCTASE DOMAIN-CONTAINING PROTEIN"/>
    <property type="match status" value="1"/>
</dbReference>
<dbReference type="KEGG" id="kmn:HW532_07380"/>
<evidence type="ECO:0000313" key="3">
    <source>
        <dbReference type="EMBL" id="QPC42543.1"/>
    </source>
</evidence>
<dbReference type="EMBL" id="CP058214">
    <property type="protein sequence ID" value="QPC42543.1"/>
    <property type="molecule type" value="Genomic_DNA"/>
</dbReference>
<keyword evidence="4" id="KW-1185">Reference proteome</keyword>
<dbReference type="AlphaFoldDB" id="A0A7S8C385"/>
<dbReference type="Proteomes" id="UP000593594">
    <property type="component" value="Chromosome"/>
</dbReference>
<dbReference type="Gene3D" id="3.30.9.10">
    <property type="entry name" value="D-Amino Acid Oxidase, subunit A, domain 2"/>
    <property type="match status" value="1"/>
</dbReference>
<dbReference type="GO" id="GO:0016491">
    <property type="term" value="F:oxidoreductase activity"/>
    <property type="evidence" value="ECO:0007669"/>
    <property type="project" value="UniProtKB-KW"/>
</dbReference>
<keyword evidence="1" id="KW-0560">Oxidoreductase</keyword>
<gene>
    <name evidence="3" type="ORF">HW532_07380</name>
</gene>
<evidence type="ECO:0000256" key="1">
    <source>
        <dbReference type="ARBA" id="ARBA00023002"/>
    </source>
</evidence>
<evidence type="ECO:0000313" key="4">
    <source>
        <dbReference type="Proteomes" id="UP000593594"/>
    </source>
</evidence>
<dbReference type="RefSeq" id="WP_213163777.1">
    <property type="nucleotide sequence ID" value="NZ_CP058214.1"/>
</dbReference>
<protein>
    <submittedName>
        <fullName evidence="3">FAD-binding oxidoreductase</fullName>
    </submittedName>
</protein>
<dbReference type="Gene3D" id="3.50.50.60">
    <property type="entry name" value="FAD/NAD(P)-binding domain"/>
    <property type="match status" value="1"/>
</dbReference>
<dbReference type="PANTHER" id="PTHR13847">
    <property type="entry name" value="SARCOSINE DEHYDROGENASE-RELATED"/>
    <property type="match status" value="1"/>
</dbReference>
<dbReference type="SUPFAM" id="SSF51905">
    <property type="entry name" value="FAD/NAD(P)-binding domain"/>
    <property type="match status" value="1"/>
</dbReference>
<dbReference type="Pfam" id="PF01266">
    <property type="entry name" value="DAO"/>
    <property type="match status" value="1"/>
</dbReference>
<dbReference type="InterPro" id="IPR036188">
    <property type="entry name" value="FAD/NAD-bd_sf"/>
</dbReference>